<gene>
    <name evidence="2" type="ORF">GHK53_11720</name>
</gene>
<proteinExistence type="predicted"/>
<protein>
    <submittedName>
        <fullName evidence="2">Uncharacterized protein</fullName>
    </submittedName>
</protein>
<sequence>MPHPAETAAFSLLRAKRQHFLIPFLLKRRIVSILRRANTMGHLRTMAFAIVCLMFAPVLGWAQLSEFINPKDSIKDIIAAFRAEMATLVAQAGTESRITLVRAFQVSDALINSLSAAYAENLDLTFEELDEQQQKVFADTRDVIKQVEVATAEPIKDATDTVKGATAVLADIGSWTKKPMITAYFPSYIGPTTLLQDVSVTATGFRLQAAEFEEAKLLIGGTEFLSSELTDVSLGFLIPRTAFSSAKSGTVFQSATVLLFRGSDGWWPWSKPQEVKFQLLFTVLPETLGSYTVSTTLREKRTDTQDFVSEDVKATRNGGGGINIPRCFSPPAGYLFDLSSVRAVETKHTAYKNNDTSPGTNTGYVEIKRDEVATPGRICIDVIASTGCKECGATTWGRLEAKMVKTFDVDTVNESASQLLDWKSDAKISIPKNAIDQTITVKLFGDMTKIGSPSSPPSIPFVDFDHDVRSNSVFLRPRHAWVAR</sequence>
<feature type="transmembrane region" description="Helical" evidence="1">
    <location>
        <begin position="45"/>
        <end position="64"/>
    </location>
</feature>
<name>A0AAW9TNY0_RHIML</name>
<dbReference type="RefSeq" id="WP_153349631.1">
    <property type="nucleotide sequence ID" value="NZ_WISR01000119.1"/>
</dbReference>
<evidence type="ECO:0000313" key="2">
    <source>
        <dbReference type="EMBL" id="MQW33448.1"/>
    </source>
</evidence>
<accession>A0AAW9TNY0</accession>
<dbReference type="Proteomes" id="UP000429484">
    <property type="component" value="Unassembled WGS sequence"/>
</dbReference>
<organism evidence="2 3">
    <name type="scientific">Rhizobium meliloti</name>
    <name type="common">Ensifer meliloti</name>
    <name type="synonym">Sinorhizobium meliloti</name>
    <dbReference type="NCBI Taxonomy" id="382"/>
    <lineage>
        <taxon>Bacteria</taxon>
        <taxon>Pseudomonadati</taxon>
        <taxon>Pseudomonadota</taxon>
        <taxon>Alphaproteobacteria</taxon>
        <taxon>Hyphomicrobiales</taxon>
        <taxon>Rhizobiaceae</taxon>
        <taxon>Sinorhizobium/Ensifer group</taxon>
        <taxon>Sinorhizobium</taxon>
    </lineage>
</organism>
<keyword evidence="1" id="KW-1133">Transmembrane helix</keyword>
<keyword evidence="1" id="KW-0472">Membrane</keyword>
<keyword evidence="1" id="KW-0812">Transmembrane</keyword>
<evidence type="ECO:0000313" key="3">
    <source>
        <dbReference type="Proteomes" id="UP000429484"/>
    </source>
</evidence>
<evidence type="ECO:0000256" key="1">
    <source>
        <dbReference type="SAM" id="Phobius"/>
    </source>
</evidence>
<reference evidence="2 3" key="1">
    <citation type="journal article" date="2013" name="Genome Biol.">
        <title>Comparative genomics of the core and accessory genomes of 48 Sinorhizobium strains comprising five genospecies.</title>
        <authorList>
            <person name="Sugawara M."/>
            <person name="Epstein B."/>
            <person name="Badgley B.D."/>
            <person name="Unno T."/>
            <person name="Xu L."/>
            <person name="Reese J."/>
            <person name="Gyaneshwar P."/>
            <person name="Denny R."/>
            <person name="Mudge J."/>
            <person name="Bharti A.K."/>
            <person name="Farmer A.D."/>
            <person name="May G.D."/>
            <person name="Woodward J.E."/>
            <person name="Medigue C."/>
            <person name="Vallenet D."/>
            <person name="Lajus A."/>
            <person name="Rouy Z."/>
            <person name="Martinez-Vaz B."/>
            <person name="Tiffin P."/>
            <person name="Young N.D."/>
            <person name="Sadowsky M.J."/>
        </authorList>
    </citation>
    <scope>NUCLEOTIDE SEQUENCE [LARGE SCALE GENOMIC DNA]</scope>
    <source>
        <strain evidence="2 3">N6B1</strain>
    </source>
</reference>
<dbReference type="AlphaFoldDB" id="A0AAW9TNY0"/>
<comment type="caution">
    <text evidence="2">The sequence shown here is derived from an EMBL/GenBank/DDBJ whole genome shotgun (WGS) entry which is preliminary data.</text>
</comment>
<dbReference type="EMBL" id="WISR01000119">
    <property type="protein sequence ID" value="MQW33448.1"/>
    <property type="molecule type" value="Genomic_DNA"/>
</dbReference>